<evidence type="ECO:0000256" key="2">
    <source>
        <dbReference type="ARBA" id="ARBA00006386"/>
    </source>
</evidence>
<keyword evidence="5 7" id="KW-1133">Transmembrane helix</keyword>
<dbReference type="AlphaFoldDB" id="A0A1H6NFC9"/>
<evidence type="ECO:0000313" key="9">
    <source>
        <dbReference type="EMBL" id="SEI13939.1"/>
    </source>
</evidence>
<dbReference type="PANTHER" id="PTHR42775">
    <property type="entry name" value="PERMEASE RV2963-RELATED"/>
    <property type="match status" value="1"/>
</dbReference>
<dbReference type="PANTHER" id="PTHR42775:SF2">
    <property type="entry name" value="PERMEASE"/>
    <property type="match status" value="1"/>
</dbReference>
<dbReference type="EMBL" id="FNXF01000033">
    <property type="protein sequence ID" value="SEI13939.1"/>
    <property type="molecule type" value="Genomic_DNA"/>
</dbReference>
<dbReference type="InterPro" id="IPR005524">
    <property type="entry name" value="DUF318"/>
</dbReference>
<proteinExistence type="inferred from homology"/>
<keyword evidence="3" id="KW-1003">Cell membrane</keyword>
<gene>
    <name evidence="8" type="ORF">SAMN05660691_03967</name>
    <name evidence="9" type="ORF">SAMN05660691_04146</name>
</gene>
<evidence type="ECO:0000256" key="3">
    <source>
        <dbReference type="ARBA" id="ARBA00022475"/>
    </source>
</evidence>
<comment type="subcellular location">
    <subcellularLocation>
        <location evidence="1">Cell membrane</location>
        <topology evidence="1">Multi-pass membrane protein</topology>
    </subcellularLocation>
</comment>
<comment type="similarity">
    <text evidence="2">Belongs to the UPF0718 family.</text>
</comment>
<evidence type="ECO:0000256" key="4">
    <source>
        <dbReference type="ARBA" id="ARBA00022692"/>
    </source>
</evidence>
<sequence length="80" mass="8467">MSSQLQDALGMFAFLAIELSVLFIGISLLVGVLQRHIPPSKVEALLTSSGKRGYFLAAGLGAITPFCSCSTIPMLKGLIR</sequence>
<dbReference type="STRING" id="173990.SAMN05660691_03967"/>
<protein>
    <submittedName>
        <fullName evidence="9">Predicted permease</fullName>
    </submittedName>
</protein>
<evidence type="ECO:0000256" key="1">
    <source>
        <dbReference type="ARBA" id="ARBA00004651"/>
    </source>
</evidence>
<dbReference type="RefSeq" id="WP_177172302.1">
    <property type="nucleotide sequence ID" value="NZ_FNXF01000024.1"/>
</dbReference>
<evidence type="ECO:0000256" key="5">
    <source>
        <dbReference type="ARBA" id="ARBA00022989"/>
    </source>
</evidence>
<reference evidence="9" key="2">
    <citation type="submission" date="2016-10" db="EMBL/GenBank/DDBJ databases">
        <authorList>
            <person name="de Groot N.N."/>
        </authorList>
    </citation>
    <scope>NUCLEOTIDE SEQUENCE [LARGE SCALE GENOMIC DNA]</scope>
    <source>
        <strain evidence="9">DSM 17616</strain>
    </source>
</reference>
<keyword evidence="6 7" id="KW-0472">Membrane</keyword>
<dbReference type="Pfam" id="PF03773">
    <property type="entry name" value="ArsP_1"/>
    <property type="match status" value="1"/>
</dbReference>
<accession>A0A1H6NFC9</accession>
<feature type="non-terminal residue" evidence="9">
    <location>
        <position position="80"/>
    </location>
</feature>
<dbReference type="Proteomes" id="UP000199371">
    <property type="component" value="Unassembled WGS sequence"/>
</dbReference>
<name>A0A1H6NFC9_9GAMM</name>
<feature type="transmembrane region" description="Helical" evidence="7">
    <location>
        <begin position="53"/>
        <end position="75"/>
    </location>
</feature>
<feature type="transmembrane region" description="Helical" evidence="7">
    <location>
        <begin position="12"/>
        <end position="33"/>
    </location>
</feature>
<evidence type="ECO:0000313" key="10">
    <source>
        <dbReference type="Proteomes" id="UP000199371"/>
    </source>
</evidence>
<keyword evidence="10" id="KW-1185">Reference proteome</keyword>
<evidence type="ECO:0000256" key="6">
    <source>
        <dbReference type="ARBA" id="ARBA00023136"/>
    </source>
</evidence>
<reference evidence="10" key="1">
    <citation type="submission" date="2016-10" db="EMBL/GenBank/DDBJ databases">
        <authorList>
            <person name="Varghese N."/>
            <person name="Submissions S."/>
        </authorList>
    </citation>
    <scope>NUCLEOTIDE SEQUENCE [LARGE SCALE GENOMIC DNA]</scope>
    <source>
        <strain evidence="10">DSM 17616</strain>
    </source>
</reference>
<evidence type="ECO:0000313" key="8">
    <source>
        <dbReference type="EMBL" id="SEI12508.1"/>
    </source>
</evidence>
<dbReference type="GO" id="GO:0005886">
    <property type="term" value="C:plasma membrane"/>
    <property type="evidence" value="ECO:0007669"/>
    <property type="project" value="UniProtKB-SubCell"/>
</dbReference>
<keyword evidence="4 7" id="KW-0812">Transmembrane</keyword>
<evidence type="ECO:0000256" key="7">
    <source>
        <dbReference type="SAM" id="Phobius"/>
    </source>
</evidence>
<dbReference type="EMBL" id="FNXF01000024">
    <property type="protein sequence ID" value="SEI12508.1"/>
    <property type="molecule type" value="Genomic_DNA"/>
</dbReference>
<dbReference type="InterPro" id="IPR053166">
    <property type="entry name" value="UPF0718_permease"/>
</dbReference>
<organism evidence="9 10">
    <name type="scientific">Rheinheimera pacifica</name>
    <dbReference type="NCBI Taxonomy" id="173990"/>
    <lineage>
        <taxon>Bacteria</taxon>
        <taxon>Pseudomonadati</taxon>
        <taxon>Pseudomonadota</taxon>
        <taxon>Gammaproteobacteria</taxon>
        <taxon>Chromatiales</taxon>
        <taxon>Chromatiaceae</taxon>
        <taxon>Rheinheimera</taxon>
    </lineage>
</organism>